<accession>A0A1G2KWC1</accession>
<dbReference type="PANTHER" id="PTHR34504">
    <property type="entry name" value="ANTITOXIN HICB"/>
    <property type="match status" value="1"/>
</dbReference>
<dbReference type="InterPro" id="IPR035069">
    <property type="entry name" value="TTHA1013/TTHA0281-like"/>
</dbReference>
<comment type="caution">
    <text evidence="2">The sequence shown here is derived from an EMBL/GenBank/DDBJ whole genome shotgun (WGS) entry which is preliminary data.</text>
</comment>
<dbReference type="Gene3D" id="3.30.160.250">
    <property type="match status" value="1"/>
</dbReference>
<proteinExistence type="predicted"/>
<name>A0A1G2KWC1_9BACT</name>
<dbReference type="Pfam" id="PF15919">
    <property type="entry name" value="HicB_lk_antitox"/>
    <property type="match status" value="1"/>
</dbReference>
<dbReference type="EMBL" id="MHQN01000028">
    <property type="protein sequence ID" value="OHA02912.1"/>
    <property type="molecule type" value="Genomic_DNA"/>
</dbReference>
<reference evidence="2 3" key="1">
    <citation type="journal article" date="2016" name="Nat. Commun.">
        <title>Thousands of microbial genomes shed light on interconnected biogeochemical processes in an aquifer system.</title>
        <authorList>
            <person name="Anantharaman K."/>
            <person name="Brown C.T."/>
            <person name="Hug L.A."/>
            <person name="Sharon I."/>
            <person name="Castelle C.J."/>
            <person name="Probst A.J."/>
            <person name="Thomas B.C."/>
            <person name="Singh A."/>
            <person name="Wilkins M.J."/>
            <person name="Karaoz U."/>
            <person name="Brodie E.L."/>
            <person name="Williams K.H."/>
            <person name="Hubbard S.S."/>
            <person name="Banfield J.F."/>
        </authorList>
    </citation>
    <scope>NUCLEOTIDE SEQUENCE [LARGE SCALE GENOMIC DNA]</scope>
</reference>
<organism evidence="2 3">
    <name type="scientific">Candidatus Sungbacteria bacterium RIFCSPHIGHO2_02_FULL_53_17</name>
    <dbReference type="NCBI Taxonomy" id="1802275"/>
    <lineage>
        <taxon>Bacteria</taxon>
        <taxon>Candidatus Sungiibacteriota</taxon>
    </lineage>
</organism>
<gene>
    <name evidence="2" type="ORF">A3C92_01575</name>
</gene>
<dbReference type="AlphaFoldDB" id="A0A1G2KWC1"/>
<evidence type="ECO:0000313" key="3">
    <source>
        <dbReference type="Proteomes" id="UP000177177"/>
    </source>
</evidence>
<evidence type="ECO:0000313" key="2">
    <source>
        <dbReference type="EMBL" id="OHA02912.1"/>
    </source>
</evidence>
<evidence type="ECO:0000259" key="1">
    <source>
        <dbReference type="Pfam" id="PF15919"/>
    </source>
</evidence>
<dbReference type="PANTHER" id="PTHR34504:SF2">
    <property type="entry name" value="UPF0150 PROTEIN SSL0259"/>
    <property type="match status" value="1"/>
</dbReference>
<protein>
    <recommendedName>
        <fullName evidence="1">HicB-like antitoxin of toxin-antitoxin system domain-containing protein</fullName>
    </recommendedName>
</protein>
<dbReference type="SUPFAM" id="SSF143100">
    <property type="entry name" value="TTHA1013/TTHA0281-like"/>
    <property type="match status" value="1"/>
</dbReference>
<dbReference type="Proteomes" id="UP000177177">
    <property type="component" value="Unassembled WGS sequence"/>
</dbReference>
<sequence length="65" mass="7325">MKTYTYRVIIEPDERNTFHAYVPALPGCHTWGETLEKARTNIRDALDAYVRSMIADGVDVPVGLS</sequence>
<dbReference type="InterPro" id="IPR051404">
    <property type="entry name" value="TA_system_antitoxin"/>
</dbReference>
<dbReference type="InterPro" id="IPR031807">
    <property type="entry name" value="HicB-like"/>
</dbReference>
<feature type="domain" description="HicB-like antitoxin of toxin-antitoxin system" evidence="1">
    <location>
        <begin position="6"/>
        <end position="61"/>
    </location>
</feature>